<accession>A0A7X1M8N5</accession>
<organism evidence="1 2">
    <name type="scientific">Streptomyces cupreus</name>
    <dbReference type="NCBI Taxonomy" id="2759956"/>
    <lineage>
        <taxon>Bacteria</taxon>
        <taxon>Bacillati</taxon>
        <taxon>Actinomycetota</taxon>
        <taxon>Actinomycetes</taxon>
        <taxon>Kitasatosporales</taxon>
        <taxon>Streptomycetaceae</taxon>
        <taxon>Streptomyces</taxon>
    </lineage>
</organism>
<dbReference type="RefSeq" id="WP_186281814.1">
    <property type="nucleotide sequence ID" value="NZ_JACMSF010000008.1"/>
</dbReference>
<proteinExistence type="predicted"/>
<keyword evidence="2" id="KW-1185">Reference proteome</keyword>
<protein>
    <submittedName>
        <fullName evidence="1">Uncharacterized protein</fullName>
    </submittedName>
</protein>
<reference evidence="1 2" key="1">
    <citation type="submission" date="2020-08" db="EMBL/GenBank/DDBJ databases">
        <title>Streptomyces sp. PSKA01 genome sequencing and assembly.</title>
        <authorList>
            <person name="Mandal S."/>
            <person name="Maiti P.K."/>
            <person name="Das P."/>
        </authorList>
    </citation>
    <scope>NUCLEOTIDE SEQUENCE [LARGE SCALE GENOMIC DNA]</scope>
    <source>
        <strain evidence="1 2">PSKA01</strain>
    </source>
</reference>
<name>A0A7X1M8N5_9ACTN</name>
<evidence type="ECO:0000313" key="1">
    <source>
        <dbReference type="EMBL" id="MBC2901896.1"/>
    </source>
</evidence>
<gene>
    <name evidence="1" type="ORF">H4N64_09815</name>
</gene>
<dbReference type="EMBL" id="JACMSF010000008">
    <property type="protein sequence ID" value="MBC2901896.1"/>
    <property type="molecule type" value="Genomic_DNA"/>
</dbReference>
<comment type="caution">
    <text evidence="1">The sequence shown here is derived from an EMBL/GenBank/DDBJ whole genome shotgun (WGS) entry which is preliminary data.</text>
</comment>
<evidence type="ECO:0000313" key="2">
    <source>
        <dbReference type="Proteomes" id="UP000584670"/>
    </source>
</evidence>
<dbReference type="Proteomes" id="UP000584670">
    <property type="component" value="Unassembled WGS sequence"/>
</dbReference>
<dbReference type="AlphaFoldDB" id="A0A7X1M8N5"/>
<sequence>MTRWFRSYWLEEDIWFYFEADSGGLITRQVELQGPLEKPIAAAALAEWDAAQRAGAVGQYETVFGRTAENPVGEWEEHDPQELTAAEFESVWTAARAACLARARTRSAPGA</sequence>